<name>A0A0J9EPC1_AJEDA</name>
<reference evidence="2" key="1">
    <citation type="submission" date="2010-03" db="EMBL/GenBank/DDBJ databases">
        <title>Annotation of Blastomyces dermatitidis strain ATCC 18188.</title>
        <authorList>
            <consortium name="The Broad Institute Genome Sequencing Platform"/>
            <consortium name="Broad Institute Genome Sequencing Center for Infectious Disease."/>
            <person name="Cuomo C."/>
            <person name="Klein B."/>
            <person name="Sullivan T."/>
            <person name="Heitman J."/>
            <person name="Young S."/>
            <person name="Zeng Q."/>
            <person name="Gargeya S."/>
            <person name="Alvarado L."/>
            <person name="Berlin A.M."/>
            <person name="Chapman S.B."/>
            <person name="Chen Z."/>
            <person name="Freedman E."/>
            <person name="Gellesch M."/>
            <person name="Goldberg J."/>
            <person name="Griggs A."/>
            <person name="Gujja S."/>
            <person name="Heilman E."/>
            <person name="Heiman D."/>
            <person name="Howarth C."/>
            <person name="Mehta T."/>
            <person name="Neiman D."/>
            <person name="Pearson M."/>
            <person name="Roberts A."/>
            <person name="Saif S."/>
            <person name="Shea T."/>
            <person name="Shenoy N."/>
            <person name="Sisk P."/>
            <person name="Stolte C."/>
            <person name="Sykes S."/>
            <person name="White J."/>
            <person name="Yandava C."/>
            <person name="Haas B."/>
            <person name="Nusbaum C."/>
            <person name="Birren B."/>
        </authorList>
    </citation>
    <scope>NUCLEOTIDE SEQUENCE</scope>
    <source>
        <strain evidence="2">ATCC 18188</strain>
    </source>
</reference>
<protein>
    <submittedName>
        <fullName evidence="2">Uncharacterized protein</fullName>
    </submittedName>
</protein>
<proteinExistence type="predicted"/>
<keyword evidence="1" id="KW-0472">Membrane</keyword>
<dbReference type="AlphaFoldDB" id="A0A0J9EPC1"/>
<dbReference type="EMBL" id="GG749448">
    <property type="protein sequence ID" value="KMW68098.1"/>
    <property type="molecule type" value="Genomic_DNA"/>
</dbReference>
<dbReference type="Proteomes" id="UP000007802">
    <property type="component" value="Unassembled WGS sequence"/>
</dbReference>
<evidence type="ECO:0000256" key="1">
    <source>
        <dbReference type="SAM" id="Phobius"/>
    </source>
</evidence>
<keyword evidence="1" id="KW-1133">Transmembrane helix</keyword>
<evidence type="ECO:0000313" key="2">
    <source>
        <dbReference type="EMBL" id="KMW68098.1"/>
    </source>
</evidence>
<organism evidence="2">
    <name type="scientific">Ajellomyces dermatitidis (strain ATCC 18188 / CBS 674.68)</name>
    <name type="common">Blastomyces dermatitidis</name>
    <dbReference type="NCBI Taxonomy" id="653446"/>
    <lineage>
        <taxon>Eukaryota</taxon>
        <taxon>Fungi</taxon>
        <taxon>Dikarya</taxon>
        <taxon>Ascomycota</taxon>
        <taxon>Pezizomycotina</taxon>
        <taxon>Eurotiomycetes</taxon>
        <taxon>Eurotiomycetidae</taxon>
        <taxon>Onygenales</taxon>
        <taxon>Ajellomycetaceae</taxon>
        <taxon>Blastomyces</taxon>
    </lineage>
</organism>
<gene>
    <name evidence="2" type="ORF">BDDG_12578</name>
</gene>
<keyword evidence="1" id="KW-0812">Transmembrane</keyword>
<sequence length="98" mass="10381">MLLSCSAMLHASFGVPVWCRLIAWWVVALGVSPLGVIRLHAVGGTMGTKSHNPVEFGGEAGGGGGNGQVVLRKENLRSHSCYKYFKFGHCSASHTIPS</sequence>
<feature type="transmembrane region" description="Helical" evidence="1">
    <location>
        <begin position="24"/>
        <end position="41"/>
    </location>
</feature>
<accession>A0A0J9EPC1</accession>